<evidence type="ECO:0000256" key="6">
    <source>
        <dbReference type="ARBA" id="ARBA00022516"/>
    </source>
</evidence>
<dbReference type="GeneID" id="98163117"/>
<organism evidence="17 18">
    <name type="scientific">Aspergillus pseudodeflectus</name>
    <dbReference type="NCBI Taxonomy" id="176178"/>
    <lineage>
        <taxon>Eukaryota</taxon>
        <taxon>Fungi</taxon>
        <taxon>Dikarya</taxon>
        <taxon>Ascomycota</taxon>
        <taxon>Pezizomycotina</taxon>
        <taxon>Eurotiomycetes</taxon>
        <taxon>Eurotiomycetidae</taxon>
        <taxon>Eurotiales</taxon>
        <taxon>Aspergillaceae</taxon>
        <taxon>Aspergillus</taxon>
        <taxon>Aspergillus subgen. Nidulantes</taxon>
    </lineage>
</organism>
<keyword evidence="6 16" id="KW-0444">Lipid biosynthesis</keyword>
<dbReference type="Proteomes" id="UP001610444">
    <property type="component" value="Unassembled WGS sequence"/>
</dbReference>
<comment type="pathway">
    <text evidence="3">Lipid metabolism.</text>
</comment>
<comment type="pathway">
    <text evidence="2 16">Glycerolipid metabolism; triacylglycerol biosynthesis.</text>
</comment>
<evidence type="ECO:0000256" key="10">
    <source>
        <dbReference type="ARBA" id="ARBA00022824"/>
    </source>
</evidence>
<keyword evidence="18" id="KW-1185">Reference proteome</keyword>
<evidence type="ECO:0000256" key="7">
    <source>
        <dbReference type="ARBA" id="ARBA00022679"/>
    </source>
</evidence>
<evidence type="ECO:0000256" key="11">
    <source>
        <dbReference type="ARBA" id="ARBA00022989"/>
    </source>
</evidence>
<comment type="similarity">
    <text evidence="4 16">Belongs to the diacylglycerol acyltransferase family.</text>
</comment>
<evidence type="ECO:0000256" key="3">
    <source>
        <dbReference type="ARBA" id="ARBA00005189"/>
    </source>
</evidence>
<reference evidence="17 18" key="1">
    <citation type="submission" date="2024-07" db="EMBL/GenBank/DDBJ databases">
        <title>Section-level genome sequencing and comparative genomics of Aspergillus sections Usti and Cavernicolus.</title>
        <authorList>
            <consortium name="Lawrence Berkeley National Laboratory"/>
            <person name="Nybo J.L."/>
            <person name="Vesth T.C."/>
            <person name="Theobald S."/>
            <person name="Frisvad J.C."/>
            <person name="Larsen T.O."/>
            <person name="Kjaerboelling I."/>
            <person name="Rothschild-Mancinelli K."/>
            <person name="Lyhne E.K."/>
            <person name="Kogle M.E."/>
            <person name="Barry K."/>
            <person name="Clum A."/>
            <person name="Na H."/>
            <person name="Ledsgaard L."/>
            <person name="Lin J."/>
            <person name="Lipzen A."/>
            <person name="Kuo A."/>
            <person name="Riley R."/>
            <person name="Mondo S."/>
            <person name="LaButti K."/>
            <person name="Haridas S."/>
            <person name="Pangalinan J."/>
            <person name="Salamov A.A."/>
            <person name="Simmons B.A."/>
            <person name="Magnuson J.K."/>
            <person name="Chen J."/>
            <person name="Drula E."/>
            <person name="Henrissat B."/>
            <person name="Wiebenga A."/>
            <person name="Lubbers R.J."/>
            <person name="Gomes A.C."/>
            <person name="Macurrencykelacurrency M.R."/>
            <person name="Stajich J."/>
            <person name="Grigoriev I.V."/>
            <person name="Mortensen U.H."/>
            <person name="De vries R.P."/>
            <person name="Baker S.E."/>
            <person name="Andersen M.R."/>
        </authorList>
    </citation>
    <scope>NUCLEOTIDE SEQUENCE [LARGE SCALE GENOMIC DNA]</scope>
    <source>
        <strain evidence="17 18">CBS 756.74</strain>
    </source>
</reference>
<keyword evidence="14 16" id="KW-0012">Acyltransferase</keyword>
<evidence type="ECO:0000256" key="5">
    <source>
        <dbReference type="ARBA" id="ARBA00013244"/>
    </source>
</evidence>
<dbReference type="InterPro" id="IPR007130">
    <property type="entry name" value="DAGAT"/>
</dbReference>
<accession>A0ABR4KE92</accession>
<evidence type="ECO:0000256" key="9">
    <source>
        <dbReference type="ARBA" id="ARBA00022798"/>
    </source>
</evidence>
<keyword evidence="13 16" id="KW-0472">Membrane</keyword>
<evidence type="ECO:0000256" key="13">
    <source>
        <dbReference type="ARBA" id="ARBA00023136"/>
    </source>
</evidence>
<dbReference type="Pfam" id="PF03982">
    <property type="entry name" value="DAGAT"/>
    <property type="match status" value="1"/>
</dbReference>
<evidence type="ECO:0000313" key="18">
    <source>
        <dbReference type="Proteomes" id="UP001610444"/>
    </source>
</evidence>
<sequence length="367" mass="40838">MALQDVHGLVGYDHTTQQLYPLENPSDSLATKQKLASTQPKRLKKALETLAVFYHVITIYPLLPGVMIAAYAIYNPGRVIFPVLLSLILPRSFSRRSDLLRSLPLCRFVASYFPLTLYRTTPLPASQKYIFGYHPHGILSHGAFAAFATESLGFSTLFPGIENSLLTLDSNFKIPIYRDYLLLLGMNSVSRASCENILSTGGADNHGTGRAITIVIGGAKESLEAVPGSMRLVLRNRKGFAKLAIRTGASLVPVLAFGENDLYTMTADLDPKTFAGRAQQTFKRVFGLTVPFLYSKGPYTLDFGVTPHRRPVNIVVGRPIAVRKMGDPIDEVYLDEVHGRYIEELERIWYEWKGVFAPRNVEDIEII</sequence>
<evidence type="ECO:0000256" key="1">
    <source>
        <dbReference type="ARBA" id="ARBA00004477"/>
    </source>
</evidence>
<dbReference type="CDD" id="cd07987">
    <property type="entry name" value="LPLAT_MGAT-like"/>
    <property type="match status" value="1"/>
</dbReference>
<evidence type="ECO:0000256" key="8">
    <source>
        <dbReference type="ARBA" id="ARBA00022692"/>
    </source>
</evidence>
<keyword evidence="10 16" id="KW-0256">Endoplasmic reticulum</keyword>
<evidence type="ECO:0000256" key="16">
    <source>
        <dbReference type="RuleBase" id="RU367023"/>
    </source>
</evidence>
<evidence type="ECO:0000256" key="14">
    <source>
        <dbReference type="ARBA" id="ARBA00023315"/>
    </source>
</evidence>
<keyword evidence="7" id="KW-0808">Transferase</keyword>
<comment type="catalytic activity">
    <reaction evidence="15 16">
        <text>an acyl-CoA + a 1,2-diacyl-sn-glycerol = a triacyl-sn-glycerol + CoA</text>
        <dbReference type="Rhea" id="RHEA:10868"/>
        <dbReference type="ChEBI" id="CHEBI:17815"/>
        <dbReference type="ChEBI" id="CHEBI:57287"/>
        <dbReference type="ChEBI" id="CHEBI:58342"/>
        <dbReference type="ChEBI" id="CHEBI:64615"/>
        <dbReference type="EC" id="2.3.1.20"/>
    </reaction>
</comment>
<feature type="transmembrane region" description="Helical" evidence="16">
    <location>
        <begin position="51"/>
        <end position="73"/>
    </location>
</feature>
<comment type="subcellular location">
    <subcellularLocation>
        <location evidence="1 16">Endoplasmic reticulum membrane</location>
        <topology evidence="1 16">Multi-pass membrane protein</topology>
    </subcellularLocation>
</comment>
<comment type="function">
    <text evidence="16">Catalyzes the terminal and only committed step in triacylglycerol synthesis by using diacylglycerol and fatty acyl CoA as substrates.</text>
</comment>
<dbReference type="RefSeq" id="XP_070898867.1">
    <property type="nucleotide sequence ID" value="XM_071047953.1"/>
</dbReference>
<dbReference type="PANTHER" id="PTHR12317">
    <property type="entry name" value="DIACYLGLYCEROL O-ACYLTRANSFERASE"/>
    <property type="match status" value="1"/>
</dbReference>
<evidence type="ECO:0000256" key="12">
    <source>
        <dbReference type="ARBA" id="ARBA00023098"/>
    </source>
</evidence>
<keyword evidence="11 16" id="KW-1133">Transmembrane helix</keyword>
<evidence type="ECO:0000256" key="2">
    <source>
        <dbReference type="ARBA" id="ARBA00004771"/>
    </source>
</evidence>
<evidence type="ECO:0000313" key="17">
    <source>
        <dbReference type="EMBL" id="KAL2849642.1"/>
    </source>
</evidence>
<dbReference type="EC" id="2.3.1.20" evidence="5 16"/>
<proteinExistence type="inferred from homology"/>
<dbReference type="PANTHER" id="PTHR12317:SF0">
    <property type="entry name" value="ACYLTRANSFERASE"/>
    <property type="match status" value="1"/>
</dbReference>
<comment type="caution">
    <text evidence="17">The sequence shown here is derived from an EMBL/GenBank/DDBJ whole genome shotgun (WGS) entry which is preliminary data.</text>
</comment>
<evidence type="ECO:0000256" key="15">
    <source>
        <dbReference type="ARBA" id="ARBA00048109"/>
    </source>
</evidence>
<keyword evidence="12 16" id="KW-0443">Lipid metabolism</keyword>
<dbReference type="EMBL" id="JBFXLR010000022">
    <property type="protein sequence ID" value="KAL2849642.1"/>
    <property type="molecule type" value="Genomic_DNA"/>
</dbReference>
<keyword evidence="9" id="KW-0319">Glycerol metabolism</keyword>
<comment type="caution">
    <text evidence="16">Lacks conserved residue(s) required for the propagation of feature annotation.</text>
</comment>
<protein>
    <recommendedName>
        <fullName evidence="5 16">Diacylglycerol O-acyltransferase</fullName>
        <ecNumber evidence="5 16">2.3.1.20</ecNumber>
    </recommendedName>
</protein>
<keyword evidence="8 16" id="KW-0812">Transmembrane</keyword>
<dbReference type="GO" id="GO:0016746">
    <property type="term" value="F:acyltransferase activity"/>
    <property type="evidence" value="ECO:0007669"/>
    <property type="project" value="UniProtKB-KW"/>
</dbReference>
<evidence type="ECO:0000256" key="4">
    <source>
        <dbReference type="ARBA" id="ARBA00005420"/>
    </source>
</evidence>
<name>A0ABR4KE92_9EURO</name>
<gene>
    <name evidence="17" type="ORF">BJX68DRAFT_275906</name>
</gene>